<organism evidence="7 8">
    <name type="scientific">Tetrahymena thermophila (strain SB210)</name>
    <dbReference type="NCBI Taxonomy" id="312017"/>
    <lineage>
        <taxon>Eukaryota</taxon>
        <taxon>Sar</taxon>
        <taxon>Alveolata</taxon>
        <taxon>Ciliophora</taxon>
        <taxon>Intramacronucleata</taxon>
        <taxon>Oligohymenophorea</taxon>
        <taxon>Hymenostomatida</taxon>
        <taxon>Tetrahymenina</taxon>
        <taxon>Tetrahymenidae</taxon>
        <taxon>Tetrahymena</taxon>
    </lineage>
</organism>
<evidence type="ECO:0000256" key="1">
    <source>
        <dbReference type="ARBA" id="ARBA00000826"/>
    </source>
</evidence>
<dbReference type="EC" id="2.4.1.18" evidence="3"/>
<dbReference type="GO" id="GO:0043169">
    <property type="term" value="F:cation binding"/>
    <property type="evidence" value="ECO:0007669"/>
    <property type="project" value="InterPro"/>
</dbReference>
<accession>Q23TC5</accession>
<dbReference type="EMBL" id="GG662636">
    <property type="protein sequence ID" value="EAR99781.2"/>
    <property type="molecule type" value="Genomic_DNA"/>
</dbReference>
<dbReference type="InterPro" id="IPR013783">
    <property type="entry name" value="Ig-like_fold"/>
</dbReference>
<dbReference type="SMART" id="SM00642">
    <property type="entry name" value="Aamy"/>
    <property type="match status" value="1"/>
</dbReference>
<dbReference type="InterPro" id="IPR004193">
    <property type="entry name" value="Glyco_hydro_13_N"/>
</dbReference>
<dbReference type="PANTHER" id="PTHR43651:SF3">
    <property type="entry name" value="1,4-ALPHA-GLUCAN-BRANCHING ENZYME"/>
    <property type="match status" value="1"/>
</dbReference>
<dbReference type="InterPro" id="IPR013780">
    <property type="entry name" value="Glyco_hydro_b"/>
</dbReference>
<dbReference type="InterPro" id="IPR006047">
    <property type="entry name" value="GH13_cat_dom"/>
</dbReference>
<keyword evidence="4" id="KW-0328">Glycosyltransferase</keyword>
<dbReference type="InterPro" id="IPR017853">
    <property type="entry name" value="GH"/>
</dbReference>
<dbReference type="eggNOG" id="KOG0470">
    <property type="taxonomic scope" value="Eukaryota"/>
</dbReference>
<dbReference type="Gene3D" id="2.60.40.10">
    <property type="entry name" value="Immunoglobulins"/>
    <property type="match status" value="1"/>
</dbReference>
<dbReference type="STRING" id="312017.Q23TC5"/>
<evidence type="ECO:0000313" key="7">
    <source>
        <dbReference type="EMBL" id="EAR99781.2"/>
    </source>
</evidence>
<comment type="similarity">
    <text evidence="2">Belongs to the glycosyl hydrolase 13 family. GlgB subfamily.</text>
</comment>
<dbReference type="AlphaFoldDB" id="Q23TC5"/>
<protein>
    <recommendedName>
        <fullName evidence="3">1,4-alpha-glucan branching enzyme</fullName>
        <ecNumber evidence="3">2.4.1.18</ecNumber>
    </recommendedName>
</protein>
<keyword evidence="8" id="KW-1185">Reference proteome</keyword>
<gene>
    <name evidence="7" type="ORF">TTHERM_00666570</name>
</gene>
<dbReference type="Gene3D" id="2.60.40.1180">
    <property type="entry name" value="Golgi alpha-mannosidase II"/>
    <property type="match status" value="1"/>
</dbReference>
<dbReference type="InterPro" id="IPR014756">
    <property type="entry name" value="Ig_E-set"/>
</dbReference>
<evidence type="ECO:0000256" key="5">
    <source>
        <dbReference type="ARBA" id="ARBA00022679"/>
    </source>
</evidence>
<dbReference type="GO" id="GO:0004553">
    <property type="term" value="F:hydrolase activity, hydrolyzing O-glycosyl compounds"/>
    <property type="evidence" value="ECO:0007669"/>
    <property type="project" value="InterPro"/>
</dbReference>
<proteinExistence type="inferred from homology"/>
<dbReference type="SUPFAM" id="SSF81296">
    <property type="entry name" value="E set domains"/>
    <property type="match status" value="1"/>
</dbReference>
<evidence type="ECO:0000313" key="8">
    <source>
        <dbReference type="Proteomes" id="UP000009168"/>
    </source>
</evidence>
<dbReference type="InterPro" id="IPR006048">
    <property type="entry name" value="A-amylase/branching_C"/>
</dbReference>
<dbReference type="CDD" id="cd02854">
    <property type="entry name" value="E_set_GBE_euk_N"/>
    <property type="match status" value="1"/>
</dbReference>
<dbReference type="InParanoid" id="Q23TC5"/>
<dbReference type="GO" id="GO:0003844">
    <property type="term" value="F:1,4-alpha-glucan branching enzyme activity"/>
    <property type="evidence" value="ECO:0007669"/>
    <property type="project" value="UniProtKB-EC"/>
</dbReference>
<dbReference type="PANTHER" id="PTHR43651">
    <property type="entry name" value="1,4-ALPHA-GLUCAN-BRANCHING ENZYME"/>
    <property type="match status" value="1"/>
</dbReference>
<dbReference type="Pfam" id="PF00128">
    <property type="entry name" value="Alpha-amylase"/>
    <property type="match status" value="1"/>
</dbReference>
<name>Q23TC5_TETTS</name>
<dbReference type="GeneID" id="7842496"/>
<dbReference type="Pfam" id="PF02806">
    <property type="entry name" value="Alpha-amylase_C"/>
    <property type="match status" value="1"/>
</dbReference>
<feature type="domain" description="Glycosyl hydrolase family 13 catalytic" evidence="6">
    <location>
        <begin position="207"/>
        <end position="569"/>
    </location>
</feature>
<dbReference type="GO" id="GO:0005978">
    <property type="term" value="P:glycogen biosynthetic process"/>
    <property type="evidence" value="ECO:0007669"/>
    <property type="project" value="InterPro"/>
</dbReference>
<dbReference type="Proteomes" id="UP000009168">
    <property type="component" value="Unassembled WGS sequence"/>
</dbReference>
<dbReference type="OrthoDB" id="196493at2759"/>
<keyword evidence="5" id="KW-0808">Transferase</keyword>
<dbReference type="PIRSF" id="PIRSF000463">
    <property type="entry name" value="GlgB"/>
    <property type="match status" value="1"/>
</dbReference>
<dbReference type="Pfam" id="PF02922">
    <property type="entry name" value="CBM_48"/>
    <property type="match status" value="1"/>
</dbReference>
<evidence type="ECO:0000259" key="6">
    <source>
        <dbReference type="SMART" id="SM00642"/>
    </source>
</evidence>
<dbReference type="HOGENOM" id="CLU_011131_2_2_1"/>
<comment type="catalytic activity">
    <reaction evidence="1">
        <text>Transfers a segment of a (1-&gt;4)-alpha-D-glucan chain to a primary hydroxy group in a similar glucan chain.</text>
        <dbReference type="EC" id="2.4.1.18"/>
    </reaction>
</comment>
<dbReference type="RefSeq" id="XP_001020026.2">
    <property type="nucleotide sequence ID" value="XM_001020026.3"/>
</dbReference>
<evidence type="ECO:0000256" key="2">
    <source>
        <dbReference type="ARBA" id="ARBA00009000"/>
    </source>
</evidence>
<dbReference type="KEGG" id="tet:TTHERM_00666570"/>
<dbReference type="GO" id="GO:0005737">
    <property type="term" value="C:cytoplasm"/>
    <property type="evidence" value="ECO:0007669"/>
    <property type="project" value="TreeGrafter"/>
</dbReference>
<dbReference type="SUPFAM" id="SSF51445">
    <property type="entry name" value="(Trans)glycosidases"/>
    <property type="match status" value="1"/>
</dbReference>
<dbReference type="Gene3D" id="3.20.20.80">
    <property type="entry name" value="Glycosidases"/>
    <property type="match status" value="1"/>
</dbReference>
<reference evidence="8" key="1">
    <citation type="journal article" date="2006" name="PLoS Biol.">
        <title>Macronuclear genome sequence of the ciliate Tetrahymena thermophila, a model eukaryote.</title>
        <authorList>
            <person name="Eisen J.A."/>
            <person name="Coyne R.S."/>
            <person name="Wu M."/>
            <person name="Wu D."/>
            <person name="Thiagarajan M."/>
            <person name="Wortman J.R."/>
            <person name="Badger J.H."/>
            <person name="Ren Q."/>
            <person name="Amedeo P."/>
            <person name="Jones K.M."/>
            <person name="Tallon L.J."/>
            <person name="Delcher A.L."/>
            <person name="Salzberg S.L."/>
            <person name="Silva J.C."/>
            <person name="Haas B.J."/>
            <person name="Majoros W.H."/>
            <person name="Farzad M."/>
            <person name="Carlton J.M."/>
            <person name="Smith R.K. Jr."/>
            <person name="Garg J."/>
            <person name="Pearlman R.E."/>
            <person name="Karrer K.M."/>
            <person name="Sun L."/>
            <person name="Manning G."/>
            <person name="Elde N.C."/>
            <person name="Turkewitz A.P."/>
            <person name="Asai D.J."/>
            <person name="Wilkes D.E."/>
            <person name="Wang Y."/>
            <person name="Cai H."/>
            <person name="Collins K."/>
            <person name="Stewart B.A."/>
            <person name="Lee S.R."/>
            <person name="Wilamowska K."/>
            <person name="Weinberg Z."/>
            <person name="Ruzzo W.L."/>
            <person name="Wloga D."/>
            <person name="Gaertig J."/>
            <person name="Frankel J."/>
            <person name="Tsao C.-C."/>
            <person name="Gorovsky M.A."/>
            <person name="Keeling P.J."/>
            <person name="Waller R.F."/>
            <person name="Patron N.J."/>
            <person name="Cherry J.M."/>
            <person name="Stover N.A."/>
            <person name="Krieger C.J."/>
            <person name="del Toro C."/>
            <person name="Ryder H.F."/>
            <person name="Williamson S.C."/>
            <person name="Barbeau R.A."/>
            <person name="Hamilton E.P."/>
            <person name="Orias E."/>
        </authorList>
    </citation>
    <scope>NUCLEOTIDE SEQUENCE [LARGE SCALE GENOMIC DNA]</scope>
    <source>
        <strain evidence="8">SB210</strain>
    </source>
</reference>
<dbReference type="OMA" id="SYLKYMA"/>
<dbReference type="InterPro" id="IPR037439">
    <property type="entry name" value="Branching_enzy"/>
</dbReference>
<evidence type="ECO:0000256" key="3">
    <source>
        <dbReference type="ARBA" id="ARBA00012541"/>
    </source>
</evidence>
<evidence type="ECO:0000256" key="4">
    <source>
        <dbReference type="ARBA" id="ARBA00022676"/>
    </source>
</evidence>
<sequence>MYIDSGDSLAQKTGSRKLIKKRSTFCPISKSSSSLDYEFNVKNFKIFDESPQLANYLPHFEQRQLSFMECINQIFKSDYSLETFAQQYEQFGVQATPTGFSYKEYAPQAIEVYLTGDFNNWATKQYPLVNDGTGIWNLNLPEGVVIEHGSRICAYVRTSKNQYLYRVPIGARYIKKLDVNKKDDEFCEIFWNPPQKYAFQHIHPHKPRVFKIYRAEIGKQGPEKRNYTYKEFAQNELQRIKDLGYNTILLVGLQEHESVGSTYSVVNPYSINSSAGTPDDLKQLVDKAHEVGLYVTMDIVQTHASPEKGFNQWDGSHFSYFIDGEQGIHPQHGGRLFNFAKWETQRLLLSNLGYFLNEYKIDGFRFVDVPSIIYKHHGQFKFSGNLDEYFGENSSIDGLVYLQLANETVHKINSNAVTFAEDESDYPSLCFPLEQGGIGFDYRISIKAADEFANYLCESNKVDFNKLISLLDQRLNEEKVISSLCYKSSDIILKNIKHKIQQLQDGEVQKHLSLHKIARMIVISYGGDSYLNRYGNEFGSSEEYFRSDLLGISPYKELLEFDRNLLKLEETHQILSMKEKSVTQKSDGILVFERADLIFVFNLNEQSQSNFKIGTKWNSEHNIIFSTDDANFAGRARIGHNKIKVINEKVNTLIFRPFHLVLDIPSHCGFILQPIDTEGFFEERKE</sequence>
<dbReference type="SUPFAM" id="SSF51011">
    <property type="entry name" value="Glycosyl hydrolase domain"/>
    <property type="match status" value="1"/>
</dbReference>